<dbReference type="Pfam" id="PF22694">
    <property type="entry name" value="CtpB_N-like"/>
    <property type="match status" value="1"/>
</dbReference>
<name>A0A1F2PF32_9FIRM</name>
<feature type="domain" description="PDZ" evidence="7">
    <location>
        <begin position="100"/>
        <end position="169"/>
    </location>
</feature>
<dbReference type="SMART" id="SM00228">
    <property type="entry name" value="PDZ"/>
    <property type="match status" value="1"/>
</dbReference>
<reference evidence="8 10" key="1">
    <citation type="submission" date="2015-09" db="EMBL/GenBank/DDBJ databases">
        <title>Genome sequence of Acetobacterium wieringae DSM 1911.</title>
        <authorList>
            <person name="Poehlein A."/>
            <person name="Bengelsdorf F.R."/>
            <person name="Schiel-Bengelsdorf B."/>
            <person name="Duerre P."/>
            <person name="Daniel R."/>
        </authorList>
    </citation>
    <scope>NUCLEOTIDE SEQUENCE [LARGE SCALE GENOMIC DNA]</scope>
    <source>
        <strain evidence="8 10">DSM 1911</strain>
    </source>
</reference>
<dbReference type="CDD" id="cd06782">
    <property type="entry name" value="cpPDZ_CPP-like"/>
    <property type="match status" value="1"/>
</dbReference>
<dbReference type="OrthoDB" id="9812068at2"/>
<dbReference type="AlphaFoldDB" id="A0A1F2PF32"/>
<proteinExistence type="inferred from homology"/>
<dbReference type="Gene3D" id="2.30.42.10">
    <property type="match status" value="1"/>
</dbReference>
<dbReference type="EMBL" id="LKEU01000035">
    <property type="protein sequence ID" value="OFV69967.1"/>
    <property type="molecule type" value="Genomic_DNA"/>
</dbReference>
<dbReference type="InterPro" id="IPR001478">
    <property type="entry name" value="PDZ"/>
</dbReference>
<dbReference type="InterPro" id="IPR055210">
    <property type="entry name" value="CtpA/B_N"/>
</dbReference>
<dbReference type="SMART" id="SM00245">
    <property type="entry name" value="TSPc"/>
    <property type="match status" value="1"/>
</dbReference>
<dbReference type="GO" id="GO:0006508">
    <property type="term" value="P:proteolysis"/>
    <property type="evidence" value="ECO:0007669"/>
    <property type="project" value="UniProtKB-KW"/>
</dbReference>
<evidence type="ECO:0000256" key="2">
    <source>
        <dbReference type="ARBA" id="ARBA00022670"/>
    </source>
</evidence>
<dbReference type="RefSeq" id="WP_070371878.1">
    <property type="nucleotide sequence ID" value="NZ_JBCFAW010000003.1"/>
</dbReference>
<evidence type="ECO:0000256" key="1">
    <source>
        <dbReference type="ARBA" id="ARBA00009179"/>
    </source>
</evidence>
<gene>
    <name evidence="8" type="primary">ctpB</name>
    <name evidence="8" type="ORF">ACWI_26090</name>
    <name evidence="9" type="ORF">FXB42_08505</name>
</gene>
<evidence type="ECO:0000313" key="9">
    <source>
        <dbReference type="EMBL" id="TYC85899.1"/>
    </source>
</evidence>
<reference evidence="9 11" key="2">
    <citation type="submission" date="2019-08" db="EMBL/GenBank/DDBJ databases">
        <title>Isolation and enrichment of carboxydotrophic bacteria from anaerobic sludge for the production of bio-based chemicals from syngas.</title>
        <authorList>
            <person name="Antares A.L."/>
            <person name="Moreira J."/>
            <person name="Diender M."/>
            <person name="Parshina S.N."/>
            <person name="Stams A.J.M."/>
            <person name="Alves M."/>
            <person name="Alves J.I."/>
            <person name="Sousa D.Z."/>
        </authorList>
    </citation>
    <scope>NUCLEOTIDE SEQUENCE [LARGE SCALE GENOMIC DNA]</scope>
    <source>
        <strain evidence="9 11">JM</strain>
    </source>
</reference>
<keyword evidence="4 5" id="KW-0720">Serine protease</keyword>
<dbReference type="Gene3D" id="3.30.750.44">
    <property type="match status" value="1"/>
</dbReference>
<dbReference type="EC" id="3.4.21.102" evidence="8"/>
<protein>
    <submittedName>
        <fullName evidence="8">Carboxy-terminal processing protease CtpB</fullName>
        <ecNumber evidence="8">3.4.21.102</ecNumber>
    </submittedName>
    <submittedName>
        <fullName evidence="9">S41 family peptidase</fullName>
    </submittedName>
</protein>
<organism evidence="8 10">
    <name type="scientific">Acetobacterium wieringae</name>
    <dbReference type="NCBI Taxonomy" id="52694"/>
    <lineage>
        <taxon>Bacteria</taxon>
        <taxon>Bacillati</taxon>
        <taxon>Bacillota</taxon>
        <taxon>Clostridia</taxon>
        <taxon>Eubacteriales</taxon>
        <taxon>Eubacteriaceae</taxon>
        <taxon>Acetobacterium</taxon>
    </lineage>
</organism>
<keyword evidence="6" id="KW-1133">Transmembrane helix</keyword>
<dbReference type="SUPFAM" id="SSF52096">
    <property type="entry name" value="ClpP/crotonase"/>
    <property type="match status" value="1"/>
</dbReference>
<dbReference type="PANTHER" id="PTHR32060:SF30">
    <property type="entry name" value="CARBOXY-TERMINAL PROCESSING PROTEASE CTPA"/>
    <property type="match status" value="1"/>
</dbReference>
<keyword evidence="6" id="KW-0472">Membrane</keyword>
<dbReference type="Pfam" id="PF03572">
    <property type="entry name" value="Peptidase_S41"/>
    <property type="match status" value="1"/>
</dbReference>
<evidence type="ECO:0000259" key="7">
    <source>
        <dbReference type="PROSITE" id="PS50106"/>
    </source>
</evidence>
<dbReference type="Gene3D" id="3.90.226.10">
    <property type="entry name" value="2-enoyl-CoA Hydratase, Chain A, domain 1"/>
    <property type="match status" value="1"/>
</dbReference>
<sequence>MENKSKKTKLIVVIVVLIITNIITFTVATTGNYLIGNKLIVTVDSSETAAGIKKLLALKEQIGLEYYKDVDNTTLIDGAIKGMFDSLGDPYSSYFTSEEFKKYMESATGVYEGIGVVVTEDDQGVTYVIAPQKGTPADQAGIKTGDKIIKVDGEDVSTIGSDAVVAKVKGPADTTVNITLLRGEEVIDMQLVRKTIEAKTVESRVIGDKGYIQISEFTDKTADDFEAQLSELLAQNITGLVIDLRSNPGGGVKEAVEIADRILGETMVVYTVDKNGNKTEYTSDGEEQLSLPMVALVDGGSASSAEILAGALQDTGAAQLVGTKTFGKGIVQEIISLTDGGGFKVTNSEYFTPNGNNIHEKGLEPNIVIEATDFMKNNFFTDEEDVQLQKALQVLSGTN</sequence>
<keyword evidence="3 5" id="KW-0378">Hydrolase</keyword>
<dbReference type="InterPro" id="IPR029045">
    <property type="entry name" value="ClpP/crotonase-like_dom_sf"/>
</dbReference>
<evidence type="ECO:0000313" key="10">
    <source>
        <dbReference type="Proteomes" id="UP000176244"/>
    </source>
</evidence>
<dbReference type="InterPro" id="IPR004447">
    <property type="entry name" value="Peptidase_S41A"/>
</dbReference>
<dbReference type="CDD" id="cd07560">
    <property type="entry name" value="Peptidase_S41_CPP"/>
    <property type="match status" value="1"/>
</dbReference>
<dbReference type="PROSITE" id="PS50106">
    <property type="entry name" value="PDZ"/>
    <property type="match status" value="1"/>
</dbReference>
<evidence type="ECO:0000256" key="3">
    <source>
        <dbReference type="ARBA" id="ARBA00022801"/>
    </source>
</evidence>
<dbReference type="EMBL" id="VSLA01000013">
    <property type="protein sequence ID" value="TYC85899.1"/>
    <property type="molecule type" value="Genomic_DNA"/>
</dbReference>
<keyword evidence="2 5" id="KW-0645">Protease</keyword>
<keyword evidence="6" id="KW-0812">Transmembrane</keyword>
<accession>A0A1F2PF32</accession>
<evidence type="ECO:0000256" key="6">
    <source>
        <dbReference type="SAM" id="Phobius"/>
    </source>
</evidence>
<evidence type="ECO:0000313" key="8">
    <source>
        <dbReference type="EMBL" id="OFV69967.1"/>
    </source>
</evidence>
<dbReference type="InterPro" id="IPR041489">
    <property type="entry name" value="PDZ_6"/>
</dbReference>
<dbReference type="InterPro" id="IPR036034">
    <property type="entry name" value="PDZ_sf"/>
</dbReference>
<comment type="caution">
    <text evidence="8">The sequence shown here is derived from an EMBL/GenBank/DDBJ whole genome shotgun (WGS) entry which is preliminary data.</text>
</comment>
<dbReference type="Proteomes" id="UP000176244">
    <property type="component" value="Unassembled WGS sequence"/>
</dbReference>
<evidence type="ECO:0000256" key="4">
    <source>
        <dbReference type="ARBA" id="ARBA00022825"/>
    </source>
</evidence>
<dbReference type="Pfam" id="PF17820">
    <property type="entry name" value="PDZ_6"/>
    <property type="match status" value="1"/>
</dbReference>
<comment type="similarity">
    <text evidence="1 5">Belongs to the peptidase S41A family.</text>
</comment>
<dbReference type="GO" id="GO:0007165">
    <property type="term" value="P:signal transduction"/>
    <property type="evidence" value="ECO:0007669"/>
    <property type="project" value="TreeGrafter"/>
</dbReference>
<dbReference type="STRING" id="52694.ACWI_26090"/>
<dbReference type="InterPro" id="IPR005151">
    <property type="entry name" value="Tail-specific_protease"/>
</dbReference>
<dbReference type="PANTHER" id="PTHR32060">
    <property type="entry name" value="TAIL-SPECIFIC PROTEASE"/>
    <property type="match status" value="1"/>
</dbReference>
<evidence type="ECO:0000313" key="11">
    <source>
        <dbReference type="Proteomes" id="UP000322619"/>
    </source>
</evidence>
<dbReference type="Proteomes" id="UP000322619">
    <property type="component" value="Unassembled WGS sequence"/>
</dbReference>
<dbReference type="GO" id="GO:0004252">
    <property type="term" value="F:serine-type endopeptidase activity"/>
    <property type="evidence" value="ECO:0007669"/>
    <property type="project" value="UniProtKB-EC"/>
</dbReference>
<evidence type="ECO:0000256" key="5">
    <source>
        <dbReference type="RuleBase" id="RU004404"/>
    </source>
</evidence>
<feature type="transmembrane region" description="Helical" evidence="6">
    <location>
        <begin position="12"/>
        <end position="35"/>
    </location>
</feature>
<dbReference type="SUPFAM" id="SSF50156">
    <property type="entry name" value="PDZ domain-like"/>
    <property type="match status" value="1"/>
</dbReference>
<dbReference type="NCBIfam" id="TIGR00225">
    <property type="entry name" value="prc"/>
    <property type="match status" value="1"/>
</dbReference>
<dbReference type="GO" id="GO:0030288">
    <property type="term" value="C:outer membrane-bounded periplasmic space"/>
    <property type="evidence" value="ECO:0007669"/>
    <property type="project" value="TreeGrafter"/>
</dbReference>